<dbReference type="Pfam" id="PF09669">
    <property type="entry name" value="Phage_pRha"/>
    <property type="match status" value="1"/>
</dbReference>
<name>C1D7W0_LARHH</name>
<proteinExistence type="predicted"/>
<dbReference type="eggNOG" id="COG3646">
    <property type="taxonomic scope" value="Bacteria"/>
</dbReference>
<dbReference type="InterPro" id="IPR014054">
    <property type="entry name" value="Phage_regulatory_Rha"/>
</dbReference>
<gene>
    <name evidence="1" type="ordered locus">LHK_01562</name>
</gene>
<sequence length="277" mass="31054">MPASFSLVPQDVICIINNEPRTTSLKVAEVFGKLHKHVLAKIESLDCSGDFASANFSAQARMVKIDNGATRETKYYEMTKDGFMFLVMGFTGKKAAQIKEAYINAFNWMAQQLFGKPTAPQTTTADERSPLRAAVSMLVGKRSLMYPEAYALVHQRFGVEHIDQLTPEQTTQAIEYVQRLVLEGEVLPAASVTQVEAGSYQLNAGEVHNLHGVFCMVDMMRNTLRELEPPLRLLNAPIAPKVFDGWNEISLFLSGLKKLHSHCDEYYRTVERRVLGH</sequence>
<dbReference type="RefSeq" id="WP_012697036.1">
    <property type="nucleotide sequence ID" value="NC_012559.1"/>
</dbReference>
<protein>
    <recommendedName>
        <fullName evidence="3">Rha family transcriptional regulator</fullName>
    </recommendedName>
</protein>
<organism evidence="1 2">
    <name type="scientific">Laribacter hongkongensis (strain HLHK9)</name>
    <dbReference type="NCBI Taxonomy" id="557598"/>
    <lineage>
        <taxon>Bacteria</taxon>
        <taxon>Pseudomonadati</taxon>
        <taxon>Pseudomonadota</taxon>
        <taxon>Betaproteobacteria</taxon>
        <taxon>Neisseriales</taxon>
        <taxon>Aquaspirillaceae</taxon>
        <taxon>Laribacter</taxon>
    </lineage>
</organism>
<keyword evidence="2" id="KW-1185">Reference proteome</keyword>
<evidence type="ECO:0008006" key="3">
    <source>
        <dbReference type="Google" id="ProtNLM"/>
    </source>
</evidence>
<dbReference type="NCBIfam" id="TIGR02681">
    <property type="entry name" value="phage_pRha"/>
    <property type="match status" value="1"/>
</dbReference>
<evidence type="ECO:0000313" key="1">
    <source>
        <dbReference type="EMBL" id="ACO74550.1"/>
    </source>
</evidence>
<dbReference type="HOGENOM" id="CLU_081856_0_0_4"/>
<reference evidence="1 2" key="1">
    <citation type="journal article" date="2009" name="PLoS Genet.">
        <title>The complete genome and proteome of Laribacter hongkongensis reveal potential mechanisms for adaptations to different temperatures and habitats.</title>
        <authorList>
            <person name="Woo P.C."/>
            <person name="Lau S.K."/>
            <person name="Tse H."/>
            <person name="Teng J.L."/>
            <person name="Curreem S.O."/>
            <person name="Tsang A.K."/>
            <person name="Fan R.Y."/>
            <person name="Wong G.K."/>
            <person name="Huang Y."/>
            <person name="Loman N.J."/>
            <person name="Snyder L.A."/>
            <person name="Cai J.J."/>
            <person name="Huang J.D."/>
            <person name="Mak W."/>
            <person name="Pallen M.J."/>
            <person name="Lok S."/>
            <person name="Yuen K.Y."/>
        </authorList>
    </citation>
    <scope>NUCLEOTIDE SEQUENCE [LARGE SCALE GENOMIC DNA]</scope>
    <source>
        <strain evidence="1 2">HLHK9</strain>
    </source>
</reference>
<evidence type="ECO:0000313" key="2">
    <source>
        <dbReference type="Proteomes" id="UP000002010"/>
    </source>
</evidence>
<dbReference type="Proteomes" id="UP000002010">
    <property type="component" value="Chromosome"/>
</dbReference>
<dbReference type="KEGG" id="lhk:LHK_01562"/>
<accession>C1D7W0</accession>
<dbReference type="EMBL" id="CP001154">
    <property type="protein sequence ID" value="ACO74550.1"/>
    <property type="molecule type" value="Genomic_DNA"/>
</dbReference>
<dbReference type="AlphaFoldDB" id="C1D7W0"/>